<evidence type="ECO:0000256" key="9">
    <source>
        <dbReference type="PROSITE-ProRule" id="PRU00409"/>
    </source>
</evidence>
<dbReference type="PROSITE" id="PS50980">
    <property type="entry name" value="COA_CT_NTER"/>
    <property type="match status" value="1"/>
</dbReference>
<dbReference type="InterPro" id="IPR005481">
    <property type="entry name" value="BC-like_N"/>
</dbReference>
<comment type="pathway">
    <text evidence="2">Lipid metabolism; malonyl-CoA biosynthesis; malonyl-CoA from acetyl-CoA: step 1/1.</text>
</comment>
<dbReference type="InterPro" id="IPR011053">
    <property type="entry name" value="Single_hybrid_motif"/>
</dbReference>
<accession>A0ABP0P907</accession>
<evidence type="ECO:0000256" key="1">
    <source>
        <dbReference type="ARBA" id="ARBA00001953"/>
    </source>
</evidence>
<comment type="cofactor">
    <cofactor evidence="1">
        <name>biotin</name>
        <dbReference type="ChEBI" id="CHEBI:57586"/>
    </cofactor>
</comment>
<dbReference type="SUPFAM" id="SSF51230">
    <property type="entry name" value="Single hybrid motif"/>
    <property type="match status" value="1"/>
</dbReference>
<dbReference type="Gene3D" id="3.30.470.20">
    <property type="entry name" value="ATP-grasp fold, B domain"/>
    <property type="match status" value="1"/>
</dbReference>
<feature type="domain" description="ATP-grasp" evidence="11">
    <location>
        <begin position="314"/>
        <end position="516"/>
    </location>
</feature>
<dbReference type="PROSITE" id="PS00867">
    <property type="entry name" value="CPSASE_2"/>
    <property type="match status" value="1"/>
</dbReference>
<keyword evidence="5 9" id="KW-0547">Nucleotide-binding</keyword>
<protein>
    <recommendedName>
        <fullName evidence="3">acetyl-CoA carboxylase</fullName>
        <ecNumber evidence="3">6.4.1.2</ecNumber>
    </recommendedName>
</protein>
<dbReference type="SMART" id="SM00878">
    <property type="entry name" value="Biotin_carb_C"/>
    <property type="match status" value="1"/>
</dbReference>
<dbReference type="EMBL" id="CAXAMN010022707">
    <property type="protein sequence ID" value="CAK9072113.1"/>
    <property type="molecule type" value="Genomic_DNA"/>
</dbReference>
<comment type="caution">
    <text evidence="14">The sequence shown here is derived from an EMBL/GenBank/DDBJ whole genome shotgun (WGS) entry which is preliminary data.</text>
</comment>
<dbReference type="Gene3D" id="2.40.50.100">
    <property type="match status" value="1"/>
</dbReference>
<dbReference type="Proteomes" id="UP001642484">
    <property type="component" value="Unassembled WGS sequence"/>
</dbReference>
<dbReference type="InterPro" id="IPR005479">
    <property type="entry name" value="CPAse_ATP-bd"/>
</dbReference>
<keyword evidence="4" id="KW-0436">Ligase</keyword>
<evidence type="ECO:0000256" key="7">
    <source>
        <dbReference type="ARBA" id="ARBA00023267"/>
    </source>
</evidence>
<dbReference type="InterPro" id="IPR016185">
    <property type="entry name" value="PreATP-grasp_dom_sf"/>
</dbReference>
<organism evidence="14 15">
    <name type="scientific">Durusdinium trenchii</name>
    <dbReference type="NCBI Taxonomy" id="1381693"/>
    <lineage>
        <taxon>Eukaryota</taxon>
        <taxon>Sar</taxon>
        <taxon>Alveolata</taxon>
        <taxon>Dinophyceae</taxon>
        <taxon>Suessiales</taxon>
        <taxon>Symbiodiniaceae</taxon>
        <taxon>Durusdinium</taxon>
    </lineage>
</organism>
<dbReference type="PANTHER" id="PTHR18866">
    <property type="entry name" value="CARBOXYLASE:PYRUVATE/ACETYL-COA/PROPIONYL-COA CARBOXYLASE"/>
    <property type="match status" value="1"/>
</dbReference>
<dbReference type="Pfam" id="PF02785">
    <property type="entry name" value="Biotin_carb_C"/>
    <property type="match status" value="1"/>
</dbReference>
<keyword evidence="15" id="KW-1185">Reference proteome</keyword>
<dbReference type="InterPro" id="IPR000089">
    <property type="entry name" value="Biotin_lipoyl"/>
</dbReference>
<evidence type="ECO:0000256" key="5">
    <source>
        <dbReference type="ARBA" id="ARBA00022741"/>
    </source>
</evidence>
<sequence length="983" mass="107173">MATGEEALDLGEHHIRRKMAAVKSRQKEGSHRLDETIRSSRDMFLAGTPAATAMSTTSGGFFKKKPHGEGAFVGQHANELSKFMNAESLTRQKEETNYAIPTLRQVIRVDDTIEMKQMVKSQLCALPTDPTLREKGPAGDFASCSLICETACRPNVATRHEWRDRPAVLLCPFDGRGREGRYGRPEVETTSATPFRKILIANRGEIACRIHRAAKALGIETVGVCTKEDAKALHPTVVDKVVELPPGSSPVAPYLDAANIVRIALQEGCEAVHPGYGFLSENEAFVALCEKNGVKFVGPSSSIIDLFGDKTKAKEAAVKAQIPTLPGSPGLKTVEEAVAFLKAQPMKFPLLLKAAFGGGGRGQAVVEREEDFAKEFEKCSKEAEMSFGRPEVFIERFLAKAMHVEVQVLGDARKCIHLFERDCSVQLRKQKVVEIAPARGMHPELRERITSAAVALCESVGYQNAGTVEFLVEGDLRDKAAGFYFLELNPRIQVEHTITEEITGLDLVQTQFKIAGGMTLADLGLDQKKLSFQGFAIQVRVGLLPGGGGQVQDYKAQFPARVETAVGPGTVAVTDYDPMIAKLIVWGKDFEHALQAAHEAVNGFKVDGLKINTDFLNRILEHQDFIRDTVHTTWVEAQKLHLPPKASTASSAGGTVQVDAPFPAQVTEVKVKAGDVLSAGSVLAVLSAMKMLNDIVAERPGKVLEVLIQPGQQVNEGAPLFRLEASGDAPAEVAELLPRTVRKTESGTTGYRALPSAWFSSGSPEEQLYETPVLRSKAKDDDPVFQKRREFNKSVVTELHRRIDVVSHGGSDRAVKLHRSRGKLLVRERIRKIIDQGTDFLEISALAGWEMYGGGVHSGGTVCGIGVVSGREVMFIGTDATIKGGVAFPVGYKKWLRAQEIAEVNYLPCVYLIDGGGAKLDAQGSSKGDARRDWTYNGTLPAQFVEGGRQFYNQDGTALLWHSADCSGLWHVHSRRRIYSCNV</sequence>
<dbReference type="Pfam" id="PF02786">
    <property type="entry name" value="CPSase_L_D2"/>
    <property type="match status" value="1"/>
</dbReference>
<reference evidence="14 15" key="1">
    <citation type="submission" date="2024-02" db="EMBL/GenBank/DDBJ databases">
        <authorList>
            <person name="Chen Y."/>
            <person name="Shah S."/>
            <person name="Dougan E. K."/>
            <person name="Thang M."/>
            <person name="Chan C."/>
        </authorList>
    </citation>
    <scope>NUCLEOTIDE SEQUENCE [LARGE SCALE GENOMIC DNA]</scope>
</reference>
<dbReference type="Pfam" id="PF01039">
    <property type="entry name" value="Carboxyl_trans"/>
    <property type="match status" value="1"/>
</dbReference>
<dbReference type="Gene3D" id="3.90.226.10">
    <property type="entry name" value="2-enoyl-CoA Hydratase, Chain A, domain 1"/>
    <property type="match status" value="1"/>
</dbReference>
<dbReference type="EC" id="6.4.1.2" evidence="3"/>
<evidence type="ECO:0000256" key="8">
    <source>
        <dbReference type="ARBA" id="ARBA00023268"/>
    </source>
</evidence>
<evidence type="ECO:0000313" key="14">
    <source>
        <dbReference type="EMBL" id="CAK9072113.1"/>
    </source>
</evidence>
<dbReference type="Pfam" id="PF00289">
    <property type="entry name" value="Biotin_carb_N"/>
    <property type="match status" value="1"/>
</dbReference>
<dbReference type="InterPro" id="IPR034733">
    <property type="entry name" value="AcCoA_carboxyl_beta"/>
</dbReference>
<evidence type="ECO:0000256" key="6">
    <source>
        <dbReference type="ARBA" id="ARBA00022840"/>
    </source>
</evidence>
<feature type="domain" description="Lipoyl-binding" evidence="10">
    <location>
        <begin position="649"/>
        <end position="724"/>
    </location>
</feature>
<dbReference type="PROSITE" id="PS50975">
    <property type="entry name" value="ATP_GRASP"/>
    <property type="match status" value="1"/>
</dbReference>
<feature type="domain" description="CoA carboxyltransferase N-terminal" evidence="13">
    <location>
        <begin position="792"/>
        <end position="983"/>
    </location>
</feature>
<dbReference type="InterPro" id="IPR011054">
    <property type="entry name" value="Rudment_hybrid_motif"/>
</dbReference>
<gene>
    <name evidence="14" type="ORF">CCMP2556_LOCUS35470</name>
</gene>
<dbReference type="PROSITE" id="PS50979">
    <property type="entry name" value="BC"/>
    <property type="match status" value="1"/>
</dbReference>
<keyword evidence="6 9" id="KW-0067">ATP-binding</keyword>
<evidence type="ECO:0000256" key="3">
    <source>
        <dbReference type="ARBA" id="ARBA00013058"/>
    </source>
</evidence>
<feature type="domain" description="Biotin carboxylation" evidence="12">
    <location>
        <begin position="194"/>
        <end position="640"/>
    </location>
</feature>
<evidence type="ECO:0000256" key="2">
    <source>
        <dbReference type="ARBA" id="ARBA00004956"/>
    </source>
</evidence>
<dbReference type="InterPro" id="IPR005482">
    <property type="entry name" value="Biotin_COase_C"/>
</dbReference>
<dbReference type="InterPro" id="IPR050856">
    <property type="entry name" value="Biotin_carboxylase_complex"/>
</dbReference>
<dbReference type="InterPro" id="IPR029045">
    <property type="entry name" value="ClpP/crotonase-like_dom_sf"/>
</dbReference>
<dbReference type="SUPFAM" id="SSF51246">
    <property type="entry name" value="Rudiment single hybrid motif"/>
    <property type="match status" value="1"/>
</dbReference>
<keyword evidence="7" id="KW-0092">Biotin</keyword>
<evidence type="ECO:0000313" key="15">
    <source>
        <dbReference type="Proteomes" id="UP001642484"/>
    </source>
</evidence>
<dbReference type="PANTHER" id="PTHR18866:SF33">
    <property type="entry name" value="METHYLCROTONOYL-COA CARBOXYLASE SUBUNIT ALPHA, MITOCHONDRIAL-RELATED"/>
    <property type="match status" value="1"/>
</dbReference>
<dbReference type="SUPFAM" id="SSF56059">
    <property type="entry name" value="Glutathione synthetase ATP-binding domain-like"/>
    <property type="match status" value="1"/>
</dbReference>
<dbReference type="PROSITE" id="PS00866">
    <property type="entry name" value="CPSASE_1"/>
    <property type="match status" value="1"/>
</dbReference>
<proteinExistence type="predicted"/>
<dbReference type="InterPro" id="IPR011762">
    <property type="entry name" value="COA_CT_N"/>
</dbReference>
<evidence type="ECO:0000259" key="12">
    <source>
        <dbReference type="PROSITE" id="PS50979"/>
    </source>
</evidence>
<dbReference type="InterPro" id="IPR011761">
    <property type="entry name" value="ATP-grasp"/>
</dbReference>
<dbReference type="InterPro" id="IPR011764">
    <property type="entry name" value="Biotin_carboxylation_dom"/>
</dbReference>
<dbReference type="Pfam" id="PF00364">
    <property type="entry name" value="Biotin_lipoyl"/>
    <property type="match status" value="1"/>
</dbReference>
<name>A0ABP0P907_9DINO</name>
<evidence type="ECO:0000259" key="13">
    <source>
        <dbReference type="PROSITE" id="PS50980"/>
    </source>
</evidence>
<keyword evidence="8" id="KW-0511">Multifunctional enzyme</keyword>
<dbReference type="PROSITE" id="PS50968">
    <property type="entry name" value="BIOTINYL_LIPOYL"/>
    <property type="match status" value="1"/>
</dbReference>
<dbReference type="SUPFAM" id="SSF52440">
    <property type="entry name" value="PreATP-grasp domain"/>
    <property type="match status" value="1"/>
</dbReference>
<evidence type="ECO:0000259" key="10">
    <source>
        <dbReference type="PROSITE" id="PS50968"/>
    </source>
</evidence>
<evidence type="ECO:0000256" key="4">
    <source>
        <dbReference type="ARBA" id="ARBA00022598"/>
    </source>
</evidence>
<dbReference type="CDD" id="cd06850">
    <property type="entry name" value="biotinyl_domain"/>
    <property type="match status" value="1"/>
</dbReference>
<evidence type="ECO:0000259" key="11">
    <source>
        <dbReference type="PROSITE" id="PS50975"/>
    </source>
</evidence>
<dbReference type="SUPFAM" id="SSF52096">
    <property type="entry name" value="ClpP/crotonase"/>
    <property type="match status" value="1"/>
</dbReference>